<accession>A0A239L0Q9</accession>
<dbReference type="Gene3D" id="1.10.30.50">
    <property type="match status" value="1"/>
</dbReference>
<evidence type="ECO:0000313" key="2">
    <source>
        <dbReference type="Proteomes" id="UP000198281"/>
    </source>
</evidence>
<proteinExistence type="predicted"/>
<dbReference type="AlphaFoldDB" id="A0A239L0Q9"/>
<keyword evidence="2" id="KW-1185">Reference proteome</keyword>
<reference evidence="2" key="1">
    <citation type="submission" date="2017-06" db="EMBL/GenBank/DDBJ databases">
        <authorList>
            <person name="Varghese N."/>
            <person name="Submissions S."/>
        </authorList>
    </citation>
    <scope>NUCLEOTIDE SEQUENCE [LARGE SCALE GENOMIC DNA]</scope>
    <source>
        <strain evidence="2">LNB2</strain>
    </source>
</reference>
<sequence length="95" mass="10358">MKQNGGGDMACWLCGRPLGRRVEWHHPVPKSRGGRSTVALHPICHRAIHATFSNAELARMDADGVALRGHPAIAGFLAWIADKPADFHAPTRTRT</sequence>
<protein>
    <recommendedName>
        <fullName evidence="3">HNH endonuclease</fullName>
    </recommendedName>
</protein>
<gene>
    <name evidence="1" type="ORF">SAMN06295912_1724</name>
</gene>
<dbReference type="Proteomes" id="UP000198281">
    <property type="component" value="Unassembled WGS sequence"/>
</dbReference>
<name>A0A239L0Q9_9SPHN</name>
<evidence type="ECO:0000313" key="1">
    <source>
        <dbReference type="EMBL" id="SNT24167.1"/>
    </source>
</evidence>
<organism evidence="1 2">
    <name type="scientific">Edaphosphingomonas laterariae</name>
    <dbReference type="NCBI Taxonomy" id="861865"/>
    <lineage>
        <taxon>Bacteria</taxon>
        <taxon>Pseudomonadati</taxon>
        <taxon>Pseudomonadota</taxon>
        <taxon>Alphaproteobacteria</taxon>
        <taxon>Sphingomonadales</taxon>
        <taxon>Rhizorhabdaceae</taxon>
        <taxon>Edaphosphingomonas</taxon>
    </lineage>
</organism>
<evidence type="ECO:0008006" key="3">
    <source>
        <dbReference type="Google" id="ProtNLM"/>
    </source>
</evidence>
<dbReference type="EMBL" id="FZOS01000072">
    <property type="protein sequence ID" value="SNT24167.1"/>
    <property type="molecule type" value="Genomic_DNA"/>
</dbReference>
<dbReference type="OrthoDB" id="7667044at2"/>